<dbReference type="OrthoDB" id="546053at2759"/>
<dbReference type="Pfam" id="PF03747">
    <property type="entry name" value="ADP_ribosyl_GH"/>
    <property type="match status" value="1"/>
</dbReference>
<comment type="cofactor">
    <cofactor evidence="1">
        <name>Mg(2+)</name>
        <dbReference type="ChEBI" id="CHEBI:18420"/>
    </cofactor>
    <text evidence="1">Binds 2 magnesium ions per subunit.</text>
</comment>
<feature type="region of interest" description="Disordered" evidence="2">
    <location>
        <begin position="103"/>
        <end position="135"/>
    </location>
</feature>
<dbReference type="Gene3D" id="1.10.4080.10">
    <property type="entry name" value="ADP-ribosylation/Crystallin J1"/>
    <property type="match status" value="1"/>
</dbReference>
<dbReference type="InParanoid" id="D8TZ67"/>
<feature type="compositionally biased region" description="Basic residues" evidence="2">
    <location>
        <begin position="113"/>
        <end position="125"/>
    </location>
</feature>
<feature type="binding site" evidence="1">
    <location>
        <position position="1574"/>
    </location>
    <ligand>
        <name>Mg(2+)</name>
        <dbReference type="ChEBI" id="CHEBI:18420"/>
        <label>1</label>
    </ligand>
</feature>
<dbReference type="GO" id="GO:0046872">
    <property type="term" value="F:metal ion binding"/>
    <property type="evidence" value="ECO:0007669"/>
    <property type="project" value="UniProtKB-KW"/>
</dbReference>
<dbReference type="PANTHER" id="PTHR10229">
    <property type="entry name" value="GTP-BINDING PROTEIN HFLX"/>
    <property type="match status" value="1"/>
</dbReference>
<dbReference type="GO" id="GO:0043022">
    <property type="term" value="F:ribosome binding"/>
    <property type="evidence" value="ECO:0007669"/>
    <property type="project" value="TreeGrafter"/>
</dbReference>
<feature type="region of interest" description="Disordered" evidence="2">
    <location>
        <begin position="812"/>
        <end position="837"/>
    </location>
</feature>
<feature type="chain" id="PRO_5003124029" description="Hflx-type G domain-containing protein" evidence="3">
    <location>
        <begin position="23"/>
        <end position="1885"/>
    </location>
</feature>
<feature type="region of interest" description="Disordered" evidence="2">
    <location>
        <begin position="1376"/>
        <end position="1397"/>
    </location>
</feature>
<dbReference type="CDD" id="cd01878">
    <property type="entry name" value="HflX"/>
    <property type="match status" value="1"/>
</dbReference>
<dbReference type="PANTHER" id="PTHR10229:SF8">
    <property type="entry name" value="GTPASE HFLX"/>
    <property type="match status" value="1"/>
</dbReference>
<dbReference type="InterPro" id="IPR006073">
    <property type="entry name" value="GTP-bd"/>
</dbReference>
<name>D8TZ67_VOLCA</name>
<dbReference type="InterPro" id="IPR027417">
    <property type="entry name" value="P-loop_NTPase"/>
</dbReference>
<dbReference type="Gene3D" id="3.40.50.300">
    <property type="entry name" value="P-loop containing nucleotide triphosphate hydrolases"/>
    <property type="match status" value="1"/>
</dbReference>
<feature type="compositionally biased region" description="Acidic residues" evidence="2">
    <location>
        <begin position="1068"/>
        <end position="1082"/>
    </location>
</feature>
<feature type="compositionally biased region" description="Gly residues" evidence="2">
    <location>
        <begin position="706"/>
        <end position="723"/>
    </location>
</feature>
<feature type="region of interest" description="Disordered" evidence="2">
    <location>
        <begin position="703"/>
        <end position="740"/>
    </location>
</feature>
<dbReference type="GeneID" id="9615856"/>
<evidence type="ECO:0000259" key="4">
    <source>
        <dbReference type="PROSITE" id="PS51705"/>
    </source>
</evidence>
<dbReference type="PROSITE" id="PS51705">
    <property type="entry name" value="G_HFLX"/>
    <property type="match status" value="1"/>
</dbReference>
<dbReference type="Proteomes" id="UP000001058">
    <property type="component" value="Unassembled WGS sequence"/>
</dbReference>
<dbReference type="RefSeq" id="XP_002951676.1">
    <property type="nucleotide sequence ID" value="XM_002951630.1"/>
</dbReference>
<feature type="domain" description="Hflx-type G" evidence="4">
    <location>
        <begin position="876"/>
        <end position="1008"/>
    </location>
</feature>
<feature type="compositionally biased region" description="Low complexity" evidence="2">
    <location>
        <begin position="583"/>
        <end position="596"/>
    </location>
</feature>
<dbReference type="SUPFAM" id="SSF52540">
    <property type="entry name" value="P-loop containing nucleoside triphosphate hydrolases"/>
    <property type="match status" value="1"/>
</dbReference>
<dbReference type="SUPFAM" id="SSF101478">
    <property type="entry name" value="ADP-ribosylglycohydrolase"/>
    <property type="match status" value="1"/>
</dbReference>
<dbReference type="GO" id="GO:0005737">
    <property type="term" value="C:cytoplasm"/>
    <property type="evidence" value="ECO:0007669"/>
    <property type="project" value="TreeGrafter"/>
</dbReference>
<feature type="compositionally biased region" description="Gly residues" evidence="2">
    <location>
        <begin position="1094"/>
        <end position="1104"/>
    </location>
</feature>
<dbReference type="PROSITE" id="PS51257">
    <property type="entry name" value="PROKAR_LIPOPROTEIN"/>
    <property type="match status" value="1"/>
</dbReference>
<keyword evidence="6" id="KW-1185">Reference proteome</keyword>
<feature type="compositionally biased region" description="Low complexity" evidence="2">
    <location>
        <begin position="1183"/>
        <end position="1202"/>
    </location>
</feature>
<dbReference type="InterPro" id="IPR030394">
    <property type="entry name" value="G_HFLX_dom"/>
</dbReference>
<evidence type="ECO:0000256" key="2">
    <source>
        <dbReference type="SAM" id="MobiDB-lite"/>
    </source>
</evidence>
<reference evidence="5 6" key="1">
    <citation type="journal article" date="2010" name="Science">
        <title>Genomic analysis of organismal complexity in the multicellular green alga Volvox carteri.</title>
        <authorList>
            <person name="Prochnik S.E."/>
            <person name="Umen J."/>
            <person name="Nedelcu A.M."/>
            <person name="Hallmann A."/>
            <person name="Miller S.M."/>
            <person name="Nishii I."/>
            <person name="Ferris P."/>
            <person name="Kuo A."/>
            <person name="Mitros T."/>
            <person name="Fritz-Laylin L.K."/>
            <person name="Hellsten U."/>
            <person name="Chapman J."/>
            <person name="Simakov O."/>
            <person name="Rensing S.A."/>
            <person name="Terry A."/>
            <person name="Pangilinan J."/>
            <person name="Kapitonov V."/>
            <person name="Jurka J."/>
            <person name="Salamov A."/>
            <person name="Shapiro H."/>
            <person name="Schmutz J."/>
            <person name="Grimwood J."/>
            <person name="Lindquist E."/>
            <person name="Lucas S."/>
            <person name="Grigoriev I.V."/>
            <person name="Schmitt R."/>
            <person name="Kirk D."/>
            <person name="Rokhsar D.S."/>
        </authorList>
    </citation>
    <scope>NUCLEOTIDE SEQUENCE [LARGE SCALE GENOMIC DNA]</scope>
    <source>
        <strain evidence="6">f. Nagariensis / Eve</strain>
    </source>
</reference>
<feature type="region of interest" description="Disordered" evidence="2">
    <location>
        <begin position="631"/>
        <end position="677"/>
    </location>
</feature>
<feature type="region of interest" description="Disordered" evidence="2">
    <location>
        <begin position="1014"/>
        <end position="1138"/>
    </location>
</feature>
<dbReference type="EMBL" id="GL378346">
    <property type="protein sequence ID" value="EFJ47127.1"/>
    <property type="molecule type" value="Genomic_DNA"/>
</dbReference>
<keyword evidence="1" id="KW-0479">Metal-binding</keyword>
<dbReference type="eggNOG" id="KOG0410">
    <property type="taxonomic scope" value="Eukaryota"/>
</dbReference>
<dbReference type="GO" id="GO:0005525">
    <property type="term" value="F:GTP binding"/>
    <property type="evidence" value="ECO:0007669"/>
    <property type="project" value="InterPro"/>
</dbReference>
<feature type="compositionally biased region" description="Basic and acidic residues" evidence="2">
    <location>
        <begin position="1036"/>
        <end position="1053"/>
    </location>
</feature>
<evidence type="ECO:0000256" key="1">
    <source>
        <dbReference type="PIRSR" id="PIRSR605502-1"/>
    </source>
</evidence>
<dbReference type="InterPro" id="IPR032305">
    <property type="entry name" value="GTP-bd_M"/>
</dbReference>
<keyword evidence="1" id="KW-0460">Magnesium</keyword>
<gene>
    <name evidence="5" type="ORF">VOLCADRAFT_105192</name>
</gene>
<feature type="region of interest" description="Disordered" evidence="2">
    <location>
        <begin position="1322"/>
        <end position="1343"/>
    </location>
</feature>
<evidence type="ECO:0000256" key="3">
    <source>
        <dbReference type="SAM" id="SignalP"/>
    </source>
</evidence>
<feature type="compositionally biased region" description="Pro residues" evidence="2">
    <location>
        <begin position="1230"/>
        <end position="1242"/>
    </location>
</feature>
<dbReference type="InterPro" id="IPR005502">
    <property type="entry name" value="Ribosyl_crysJ1"/>
</dbReference>
<keyword evidence="3" id="KW-0732">Signal</keyword>
<dbReference type="Pfam" id="PF16360">
    <property type="entry name" value="GTP-bdg_M"/>
    <property type="match status" value="1"/>
</dbReference>
<evidence type="ECO:0000313" key="6">
    <source>
        <dbReference type="Proteomes" id="UP000001058"/>
    </source>
</evidence>
<evidence type="ECO:0000313" key="5">
    <source>
        <dbReference type="EMBL" id="EFJ47127.1"/>
    </source>
</evidence>
<protein>
    <recommendedName>
        <fullName evidence="4">Hflx-type G domain-containing protein</fullName>
    </recommendedName>
</protein>
<feature type="binding site" evidence="1">
    <location>
        <position position="1572"/>
    </location>
    <ligand>
        <name>Mg(2+)</name>
        <dbReference type="ChEBI" id="CHEBI:18420"/>
        <label>1</label>
    </ligand>
</feature>
<feature type="region of interest" description="Disordered" evidence="2">
    <location>
        <begin position="568"/>
        <end position="601"/>
    </location>
</feature>
<dbReference type="InterPro" id="IPR016496">
    <property type="entry name" value="GTPase_HflX"/>
</dbReference>
<accession>D8TZ67</accession>
<feature type="compositionally biased region" description="Gly residues" evidence="2">
    <location>
        <begin position="1114"/>
        <end position="1124"/>
    </location>
</feature>
<feature type="compositionally biased region" description="Gly residues" evidence="2">
    <location>
        <begin position="730"/>
        <end position="740"/>
    </location>
</feature>
<feature type="compositionally biased region" description="Low complexity" evidence="2">
    <location>
        <begin position="1322"/>
        <end position="1336"/>
    </location>
</feature>
<dbReference type="STRING" id="3068.D8TZ67"/>
<sequence length="1885" mass="201985">MKWSLLVALLIVLACTPNITSAYWDLNAAESGLETALQVALVPDHLQATDDGPQLNPNTTALLHALLESIGTTHVVAHWQGDPTAIEALQELIRSGREAGFLPPAQSPLTQEHRRRHRRHQHRRQLQNQYHSRRLGERPEGLSSWLAAAERYVGAVPEGHSYPLLRRLDDAAAMRILMKLYDLHAASAVRKSAVEYYHFSKAAGTSVCVTSAEVGCTTFSVEEQYTCLIPEFNDGPRWINRKAYNARCRRALPNFSRCESKLYTQLAKWGMRYGSRSLWLSCEQRSARLDERGFTFYASEYTLRGRGGNVTSPPALCSNFLNLAVLRDPQQRLVSHMRFIVRTTYDWLGEHTAQYMRSMTLADWRRLLPAALDNYYVRALLGEKGFYVRTAWLSPFKHVCRILPGEWIQLDKNTAIRLANPQDSEQLLQLGHTWGLGWNRTFLQSEGRSSSHMSREAARIADKVVPRGAALKELVAANSLDEQLYEYAVLLSRLDAVVWAAAEEAEVPLPMATMIVDDSRDMSKNSLDGMPPPAAALLLVHPRYRGVEDREEALRLAESLTGQPCPFLEVGGARLRPRRSRETTTTTTVSSSLSPPGAALRRPAVSGLRATYFGSGTMNELARQLDALEAAEAGPGSRSPSGSGIGGGGKPGSTRSIKRQQRQQPEQQLRQHQEVAEGSSLDRAAVELSQGAQVVEALGDALEVDVGGGDSGGGGGGGGGGGEAALQGQEHGGGVSGSAGIGDGLRTPVFINEVLTALQERNIELALGRPVVDRVELASLSYMLPRLVRMRGADGRRGAFGVGAGWGGIMSDMGPAPQVSRPPPGGLGGGGGSGDPELRQQRFRIKQRLSTLRAELKAVAASRGVQRQGRRAAGLPTVAIVGYTNVGKTSLAGAMCSRDAGLPPPTDMLFATLDPAVRRVWLPTRGSHVAVSDTVGFIRDLPVGLVAAFRATLEEVVAADMLLHVLDASSPNVAQQRDTVLAVLRQLGVSEKVLTCRTIEVWNKVDLLCQQRSGSGLGLGEEEEGEEDEDLYDEMEMPHESDGNDRNDNDKQHQRQQCQVYGGHSCDADDDNDDGDGSDQPDDQSRLQVNTGGRSYGGDGGNSGDGDADDGGDSNAGGNVGGGSMCPPMAGPWPHRRPSRRLFKDVTLERPDAAQLPTCHATVGTGATAADAVRQPSQPRPSLPSSQAVPQDPVPSSSSSSSPPLPPFFPDGAWRPARENSAATAAATLPPTPPPPPQPPQSPQASVLLRQPCPLVSVPWGLIGRCRYLHGAGAGTGPGSESSNKDVLRVRVVLPRRRGGAGAAAEAATAMGAARPPLTATTGAAAATAAPGPSDAAGRKSQSQRLCKSAKAQWEKIGGNRYWAATNMACKKRSTVSATAPSAEPEGVKTGPGSAELPNEEELEELIRFLRRRRPRGKTDTAEPWHPAASKTCCSAVAVNAIPVAASTSQIAMFHVSSRAHQACPALDLARRQRAPNRRQYAGAAAPFLVAAAAAYPSSPSSSPAADAHPPSHISDESKAVGGLIGAMCGNVLAAPYQDDRHFHVVRYRPSGVTDFWRYDIGARPVSYGQYTGDFANLLAVARSLVESRGVDTDAVLSTLAGSYQPGVRRYSTYDKVVMDAVMAGSQPLQVPELAERYLAETTRRLATTSSDRSEREPHGPTDFCAAARAAPIGFAYRSAGGERLLSAVRRSVLFSHPTPLGLDGAHVVAAAAAWAARQQPEDAVGCRPEALLTYLINDVAVTADMAGKLRLLRDHLFQVDPITSWRSFYAGPQWHALTRMLSLLSFHGYATAASEFAAVALMVFLTNWGKPEQAVMVAASLGGQAPATAQVVGALVGALHGREWVPARWWDALENDAERYSGRDAVVEVGRALAKVQLEELDKA</sequence>
<dbReference type="KEGG" id="vcn:VOLCADRAFT_105192"/>
<feature type="signal peptide" evidence="3">
    <location>
        <begin position="1"/>
        <end position="22"/>
    </location>
</feature>
<proteinExistence type="predicted"/>
<dbReference type="InterPro" id="IPR036705">
    <property type="entry name" value="Ribosyl_crysJ1_sf"/>
</dbReference>
<feature type="compositionally biased region" description="Acidic residues" evidence="2">
    <location>
        <begin position="1020"/>
        <end position="1035"/>
    </location>
</feature>
<organism evidence="6">
    <name type="scientific">Volvox carteri f. nagariensis</name>
    <dbReference type="NCBI Taxonomy" id="3068"/>
    <lineage>
        <taxon>Eukaryota</taxon>
        <taxon>Viridiplantae</taxon>
        <taxon>Chlorophyta</taxon>
        <taxon>core chlorophytes</taxon>
        <taxon>Chlorophyceae</taxon>
        <taxon>CS clade</taxon>
        <taxon>Chlamydomonadales</taxon>
        <taxon>Volvocaceae</taxon>
        <taxon>Volvox</taxon>
    </lineage>
</organism>
<feature type="region of interest" description="Disordered" evidence="2">
    <location>
        <begin position="1169"/>
        <end position="1245"/>
    </location>
</feature>
<dbReference type="Pfam" id="PF01926">
    <property type="entry name" value="MMR_HSR1"/>
    <property type="match status" value="1"/>
</dbReference>